<dbReference type="Proteomes" id="UP000016922">
    <property type="component" value="Unassembled WGS sequence"/>
</dbReference>
<dbReference type="KEGG" id="glz:GLAREA_09738"/>
<dbReference type="Gene3D" id="1.25.40.10">
    <property type="entry name" value="Tetratricopeptide repeat domain"/>
    <property type="match status" value="2"/>
</dbReference>
<evidence type="ECO:0000256" key="5">
    <source>
        <dbReference type="ARBA" id="ARBA00023187"/>
    </source>
</evidence>
<name>S3CQ50_GLAL2</name>
<dbReference type="EMBL" id="KE145368">
    <property type="protein sequence ID" value="EPE28617.1"/>
    <property type="molecule type" value="Genomic_DNA"/>
</dbReference>
<dbReference type="Pfam" id="PF00076">
    <property type="entry name" value="RRM_1"/>
    <property type="match status" value="3"/>
</dbReference>
<proteinExistence type="predicted"/>
<evidence type="ECO:0000256" key="9">
    <source>
        <dbReference type="PROSITE-ProRule" id="PRU00176"/>
    </source>
</evidence>
<dbReference type="STRING" id="1116229.S3CQ50"/>
<dbReference type="FunFam" id="3.30.70.330:FF:000523">
    <property type="entry name" value="Pre-mRNA splicing factor (Prp24), putative"/>
    <property type="match status" value="1"/>
</dbReference>
<dbReference type="OrthoDB" id="360390at2759"/>
<feature type="compositionally biased region" description="Polar residues" evidence="10">
    <location>
        <begin position="827"/>
        <end position="837"/>
    </location>
</feature>
<evidence type="ECO:0000256" key="3">
    <source>
        <dbReference type="ARBA" id="ARBA00022737"/>
    </source>
</evidence>
<organism evidence="12 13">
    <name type="scientific">Glarea lozoyensis (strain ATCC 20868 / MF5171)</name>
    <dbReference type="NCBI Taxonomy" id="1116229"/>
    <lineage>
        <taxon>Eukaryota</taxon>
        <taxon>Fungi</taxon>
        <taxon>Dikarya</taxon>
        <taxon>Ascomycota</taxon>
        <taxon>Pezizomycotina</taxon>
        <taxon>Leotiomycetes</taxon>
        <taxon>Helotiales</taxon>
        <taxon>Helotiaceae</taxon>
        <taxon>Glarea</taxon>
    </lineage>
</organism>
<dbReference type="GO" id="GO:0008380">
    <property type="term" value="P:RNA splicing"/>
    <property type="evidence" value="ECO:0007669"/>
    <property type="project" value="UniProtKB-KW"/>
</dbReference>
<dbReference type="HOGENOM" id="CLU_003925_2_0_1"/>
<dbReference type="PROSITE" id="PS50102">
    <property type="entry name" value="RRM"/>
    <property type="match status" value="4"/>
</dbReference>
<feature type="domain" description="RRM" evidence="11">
    <location>
        <begin position="746"/>
        <end position="822"/>
    </location>
</feature>
<dbReference type="AlphaFoldDB" id="S3CQ50"/>
<feature type="domain" description="RRM" evidence="11">
    <location>
        <begin position="579"/>
        <end position="654"/>
    </location>
</feature>
<feature type="region of interest" description="Disordered" evidence="10">
    <location>
        <begin position="977"/>
        <end position="1039"/>
    </location>
</feature>
<reference evidence="12 13" key="1">
    <citation type="journal article" date="2013" name="BMC Genomics">
        <title>Genomics-driven discovery of the pneumocandin biosynthetic gene cluster in the fungus Glarea lozoyensis.</title>
        <authorList>
            <person name="Chen L."/>
            <person name="Yue Q."/>
            <person name="Zhang X."/>
            <person name="Xiang M."/>
            <person name="Wang C."/>
            <person name="Li S."/>
            <person name="Che Y."/>
            <person name="Ortiz-Lopez F.J."/>
            <person name="Bills G.F."/>
            <person name="Liu X."/>
            <person name="An Z."/>
        </authorList>
    </citation>
    <scope>NUCLEOTIDE SEQUENCE [LARGE SCALE GENOMIC DNA]</scope>
    <source>
        <strain evidence="13">ATCC 20868 / MF5171</strain>
    </source>
</reference>
<dbReference type="InterPro" id="IPR035979">
    <property type="entry name" value="RBD_domain_sf"/>
</dbReference>
<keyword evidence="6" id="KW-0539">Nucleus</keyword>
<dbReference type="GO" id="GO:0006397">
    <property type="term" value="P:mRNA processing"/>
    <property type="evidence" value="ECO:0007669"/>
    <property type="project" value="UniProtKB-KW"/>
</dbReference>
<comment type="subcellular location">
    <subcellularLocation>
        <location evidence="1">Nucleus</location>
    </subcellularLocation>
</comment>
<protein>
    <recommendedName>
        <fullName evidence="8">U4/U6 snRNA-associated-splicing factor PRP24</fullName>
    </recommendedName>
</protein>
<dbReference type="GO" id="GO:0003723">
    <property type="term" value="F:RNA binding"/>
    <property type="evidence" value="ECO:0007669"/>
    <property type="project" value="UniProtKB-UniRule"/>
</dbReference>
<keyword evidence="4 9" id="KW-0694">RNA-binding</keyword>
<dbReference type="PANTHER" id="PTHR24012">
    <property type="entry name" value="RNA BINDING PROTEIN"/>
    <property type="match status" value="1"/>
</dbReference>
<dbReference type="OMA" id="LWARYIL"/>
<dbReference type="FunFam" id="3.30.70.330:FF:000365">
    <property type="entry name" value="U4/U6 snRNA-associated-splicing factor PRP24"/>
    <property type="match status" value="1"/>
</dbReference>
<dbReference type="InterPro" id="IPR031766">
    <property type="entry name" value="RRM_occluded"/>
</dbReference>
<sequence>MADPVGEESWLGLIDEASRRANDLEQRVEVLEIYKRAIAAEPFSNKLWLAYCEWYWSLYSNCQNGDTGWSEEEQEVGKEVFTLLEAIMLWSQGAEATKYRLNDSHIIWNRWMGIELEEHSKSPNPESFETIKSHFLERLQIPHATWDETSEMFSSFITTYDEESWESTMMDLTKLAQPAKDLYSSREMYELKLNGARGSNDSVEEITIWKEYLNWERAQCSRKSKKGSLQSPPMLCVALFERALCSTTMGVDPEMWEDYITFLSTTELNISENNLPSALSVLQRATAHCPFSGGLWSRYILDAEAHNFSLAEMEQIKTDATAKDNLTRDNMEAMVEFYVTWATFLKRKALSVDATDEDLNAADKGLPAALKTIDSQGQRKYGRSEWNGDPLYRIERVFIEYKTQKGSIQDARIMWQNLVKRRGDSYEFWQHYYFWEMAVRESPSHSSRATEVLEKAVYRQGLDWPEKILEMYLRHCQNYEQVEVLLKAMNLVYKVSKSVTKRRAKEAAQASAMYAHQPQAEVMNESSTPDAPSSASKRKRETDLDDVDENASKRTKNEFTAAESEVSKEQNLKRDRENTTVMVTNLPVEATQTKVRQYFKEYGHINSLAIKPEPDKGSATAVIEFRSPLDVQSALLRDMKYFVDRQIRVQPATGQTLYVCNFPPTADDAFFRKLFKDCGEIFSIRWPSLKYNTTRRFVYVTFRTREAAAAATRLDGEQVAGQYKLVAKYSDPGAKKEREGAMAEEREVHVTGIDFSLNERDLKEIFGKYGTVDKVRLLKKPNGESKGAGFISFEKKGDATAALVLDKTKVKSRVLTVEVSLGKNYKPTATNKGQSMSPAPDADGDSVMSVSPRHDGLANTHAQHAPAPADNSNRTITLMNIPDTVNDARVRAVVEPYGALVKVVLRPDHQGAIIEYVEVASAGKAALALEGHEIVPGKKLRTGGLKDLFAERGEKKIDKILIGKEAKKAPATFMQPAAPIRRPGAGGRGGLGMKRGLGYAASQRPAASEQAQDVNNGNNGKGTKSNADFRALFENTKKD</sequence>
<evidence type="ECO:0000313" key="13">
    <source>
        <dbReference type="Proteomes" id="UP000016922"/>
    </source>
</evidence>
<evidence type="ECO:0000256" key="2">
    <source>
        <dbReference type="ARBA" id="ARBA00022664"/>
    </source>
</evidence>
<dbReference type="InterPro" id="IPR003107">
    <property type="entry name" value="HAT"/>
</dbReference>
<dbReference type="SMART" id="SM00360">
    <property type="entry name" value="RRM"/>
    <property type="match status" value="4"/>
</dbReference>
<keyword evidence="3" id="KW-0677">Repeat</keyword>
<dbReference type="CDD" id="cd12299">
    <property type="entry name" value="RRM4_Prp24"/>
    <property type="match status" value="1"/>
</dbReference>
<dbReference type="GO" id="GO:0005688">
    <property type="term" value="C:U6 snRNP"/>
    <property type="evidence" value="ECO:0007669"/>
    <property type="project" value="UniProtKB-ARBA"/>
</dbReference>
<dbReference type="SMART" id="SM00386">
    <property type="entry name" value="HAT"/>
    <property type="match status" value="5"/>
</dbReference>
<evidence type="ECO:0000259" key="11">
    <source>
        <dbReference type="PROSITE" id="PS50102"/>
    </source>
</evidence>
<keyword evidence="5" id="KW-0508">mRNA splicing</keyword>
<evidence type="ECO:0000256" key="7">
    <source>
        <dbReference type="ARBA" id="ARBA00093374"/>
    </source>
</evidence>
<dbReference type="RefSeq" id="XP_008084525.1">
    <property type="nucleotide sequence ID" value="XM_008086334.1"/>
</dbReference>
<dbReference type="CDD" id="cd00590">
    <property type="entry name" value="RRM_SF"/>
    <property type="match status" value="1"/>
</dbReference>
<evidence type="ECO:0000256" key="4">
    <source>
        <dbReference type="ARBA" id="ARBA00022884"/>
    </source>
</evidence>
<dbReference type="InterPro" id="IPR011990">
    <property type="entry name" value="TPR-like_helical_dom_sf"/>
</dbReference>
<feature type="region of interest" description="Disordered" evidence="10">
    <location>
        <begin position="510"/>
        <end position="574"/>
    </location>
</feature>
<feature type="region of interest" description="Disordered" evidence="10">
    <location>
        <begin position="825"/>
        <end position="849"/>
    </location>
</feature>
<dbReference type="GeneID" id="19468785"/>
<accession>S3CQ50</accession>
<comment type="function">
    <text evidence="7">Functions as a recycling factor of the spliceosome, a machinery that forms on each precursor-messenger RNA (pre-mRNA) and catalyzes the removal of introns. Chaperones the re-annealing of U4 and U6 snRNAs (small nuclear RNAs) released from previous rounds of splicing, an initial step in reforming the U4/U6-U5 tri-snRNP (small nuclear ribonucleoprotein) that can reassemble into another spliceosome complex; this step involves binding U6 and facilitating the unwinding of the U6 internal stem loop, followed by base-pairing of U6 to U4.</text>
</comment>
<evidence type="ECO:0000256" key="1">
    <source>
        <dbReference type="ARBA" id="ARBA00004123"/>
    </source>
</evidence>
<feature type="compositionally biased region" description="Basic and acidic residues" evidence="10">
    <location>
        <begin position="565"/>
        <end position="574"/>
    </location>
</feature>
<keyword evidence="2" id="KW-0507">mRNA processing</keyword>
<feature type="compositionally biased region" description="Polar residues" evidence="10">
    <location>
        <begin position="524"/>
        <end position="535"/>
    </location>
</feature>
<keyword evidence="13" id="KW-1185">Reference proteome</keyword>
<evidence type="ECO:0000256" key="10">
    <source>
        <dbReference type="SAM" id="MobiDB-lite"/>
    </source>
</evidence>
<feature type="compositionally biased region" description="Gly residues" evidence="10">
    <location>
        <begin position="984"/>
        <end position="995"/>
    </location>
</feature>
<dbReference type="FunFam" id="3.30.70.330:FF:000588">
    <property type="entry name" value="Pre-mRNA splicing factor (Prp24), putative"/>
    <property type="match status" value="1"/>
</dbReference>
<evidence type="ECO:0000256" key="6">
    <source>
        <dbReference type="ARBA" id="ARBA00023242"/>
    </source>
</evidence>
<dbReference type="eggNOG" id="KOG0128">
    <property type="taxonomic scope" value="Eukaryota"/>
</dbReference>
<gene>
    <name evidence="12" type="ORF">GLAREA_09738</name>
</gene>
<dbReference type="Gene3D" id="3.30.70.330">
    <property type="match status" value="4"/>
</dbReference>
<dbReference type="Pfam" id="PF16842">
    <property type="entry name" value="RRM_occluded"/>
    <property type="match status" value="1"/>
</dbReference>
<dbReference type="SUPFAM" id="SSF48452">
    <property type="entry name" value="TPR-like"/>
    <property type="match status" value="1"/>
</dbReference>
<feature type="domain" description="RRM" evidence="11">
    <location>
        <begin position="655"/>
        <end position="732"/>
    </location>
</feature>
<dbReference type="SUPFAM" id="SSF54928">
    <property type="entry name" value="RNA-binding domain, RBD"/>
    <property type="match status" value="4"/>
</dbReference>
<feature type="domain" description="RRM" evidence="11">
    <location>
        <begin position="874"/>
        <end position="947"/>
    </location>
</feature>
<evidence type="ECO:0000256" key="8">
    <source>
        <dbReference type="ARBA" id="ARBA00093627"/>
    </source>
</evidence>
<dbReference type="InterPro" id="IPR012677">
    <property type="entry name" value="Nucleotide-bd_a/b_plait_sf"/>
</dbReference>
<evidence type="ECO:0000313" key="12">
    <source>
        <dbReference type="EMBL" id="EPE28617.1"/>
    </source>
</evidence>
<dbReference type="InterPro" id="IPR000504">
    <property type="entry name" value="RRM_dom"/>
</dbReference>